<dbReference type="InterPro" id="IPR001789">
    <property type="entry name" value="Sig_transdc_resp-reg_receiver"/>
</dbReference>
<gene>
    <name evidence="5" type="ORF">GCM10017161_01260</name>
</gene>
<reference evidence="5" key="2">
    <citation type="submission" date="2020-09" db="EMBL/GenBank/DDBJ databases">
        <authorList>
            <person name="Sun Q."/>
            <person name="Kim S."/>
        </authorList>
    </citation>
    <scope>NUCLEOTIDE SEQUENCE</scope>
    <source>
        <strain evidence="5">KCTC 42731</strain>
    </source>
</reference>
<proteinExistence type="predicted"/>
<evidence type="ECO:0000256" key="2">
    <source>
        <dbReference type="PROSITE-ProRule" id="PRU00169"/>
    </source>
</evidence>
<dbReference type="SMART" id="SM00448">
    <property type="entry name" value="REC"/>
    <property type="match status" value="1"/>
</dbReference>
<dbReference type="GO" id="GO:0000156">
    <property type="term" value="F:phosphorelay response regulator activity"/>
    <property type="evidence" value="ECO:0007669"/>
    <property type="project" value="InterPro"/>
</dbReference>
<dbReference type="InterPro" id="IPR007492">
    <property type="entry name" value="LytTR_DNA-bd_dom"/>
</dbReference>
<organism evidence="5 6">
    <name type="scientific">Thalassotalea marina</name>
    <dbReference type="NCBI Taxonomy" id="1673741"/>
    <lineage>
        <taxon>Bacteria</taxon>
        <taxon>Pseudomonadati</taxon>
        <taxon>Pseudomonadota</taxon>
        <taxon>Gammaproteobacteria</taxon>
        <taxon>Alteromonadales</taxon>
        <taxon>Colwelliaceae</taxon>
        <taxon>Thalassotalea</taxon>
    </lineage>
</organism>
<sequence>MPSNTKIKAVIVDDEPLAIEGLKLRLNSLEGVSVVGEASDGDAAIKLCHELQPDVLFLDLRLPGINGLEVVQILQSDSMPLVVFVSAYSEYAIEAFELNAIDYIMKPANLGRLQKTIERIRERLTPQHRDLEKFRLLKALGETSGLAISDIENWLEHSQEPLPSAFDKELVIKNSDNEKVFVPVKSIRWIDAAGDYMCIHTAGENFIVRITMKKLETMLDDSIFQRIHKSTLVNIHCVKSIQGLKNNESMLDLGDNIKLKVSRNYSDAVTAIVSNRGGENTLS</sequence>
<evidence type="ECO:0000259" key="3">
    <source>
        <dbReference type="PROSITE" id="PS50110"/>
    </source>
</evidence>
<dbReference type="PANTHER" id="PTHR37299">
    <property type="entry name" value="TRANSCRIPTIONAL REGULATOR-RELATED"/>
    <property type="match status" value="1"/>
</dbReference>
<evidence type="ECO:0000259" key="4">
    <source>
        <dbReference type="PROSITE" id="PS50930"/>
    </source>
</evidence>
<keyword evidence="1" id="KW-0902">Two-component regulatory system</keyword>
<dbReference type="Gene3D" id="2.40.50.1020">
    <property type="entry name" value="LytTr DNA-binding domain"/>
    <property type="match status" value="1"/>
</dbReference>
<dbReference type="SUPFAM" id="SSF52172">
    <property type="entry name" value="CheY-like"/>
    <property type="match status" value="1"/>
</dbReference>
<dbReference type="GO" id="GO:0003677">
    <property type="term" value="F:DNA binding"/>
    <property type="evidence" value="ECO:0007669"/>
    <property type="project" value="UniProtKB-KW"/>
</dbReference>
<dbReference type="EMBL" id="BNCK01000001">
    <property type="protein sequence ID" value="GHF77974.1"/>
    <property type="molecule type" value="Genomic_DNA"/>
</dbReference>
<keyword evidence="6" id="KW-1185">Reference proteome</keyword>
<dbReference type="RefSeq" id="WP_229854446.1">
    <property type="nucleotide sequence ID" value="NZ_BNCK01000001.1"/>
</dbReference>
<feature type="modified residue" description="4-aspartylphosphate" evidence="2">
    <location>
        <position position="59"/>
    </location>
</feature>
<evidence type="ECO:0000313" key="6">
    <source>
        <dbReference type="Proteomes" id="UP000623842"/>
    </source>
</evidence>
<protein>
    <submittedName>
        <fullName evidence="5">DNA-binding response regulator</fullName>
    </submittedName>
</protein>
<dbReference type="PROSITE" id="PS50930">
    <property type="entry name" value="HTH_LYTTR"/>
    <property type="match status" value="1"/>
</dbReference>
<name>A0A919EH93_9GAMM</name>
<keyword evidence="5" id="KW-0238">DNA-binding</keyword>
<dbReference type="Pfam" id="PF04397">
    <property type="entry name" value="LytTR"/>
    <property type="match status" value="1"/>
</dbReference>
<dbReference type="PANTHER" id="PTHR37299:SF1">
    <property type="entry name" value="STAGE 0 SPORULATION PROTEIN A HOMOLOG"/>
    <property type="match status" value="1"/>
</dbReference>
<dbReference type="AlphaFoldDB" id="A0A919EH93"/>
<dbReference type="PROSITE" id="PS50110">
    <property type="entry name" value="RESPONSE_REGULATORY"/>
    <property type="match status" value="1"/>
</dbReference>
<dbReference type="Pfam" id="PF00072">
    <property type="entry name" value="Response_reg"/>
    <property type="match status" value="1"/>
</dbReference>
<feature type="domain" description="Response regulatory" evidence="3">
    <location>
        <begin position="8"/>
        <end position="121"/>
    </location>
</feature>
<evidence type="ECO:0000256" key="1">
    <source>
        <dbReference type="ARBA" id="ARBA00023012"/>
    </source>
</evidence>
<accession>A0A919EH93</accession>
<keyword evidence="2" id="KW-0597">Phosphoprotein</keyword>
<comment type="caution">
    <text evidence="5">The sequence shown here is derived from an EMBL/GenBank/DDBJ whole genome shotgun (WGS) entry which is preliminary data.</text>
</comment>
<evidence type="ECO:0000313" key="5">
    <source>
        <dbReference type="EMBL" id="GHF77974.1"/>
    </source>
</evidence>
<dbReference type="InterPro" id="IPR046947">
    <property type="entry name" value="LytR-like"/>
</dbReference>
<feature type="domain" description="HTH LytTR-type" evidence="4">
    <location>
        <begin position="172"/>
        <end position="275"/>
    </location>
</feature>
<dbReference type="SMART" id="SM00850">
    <property type="entry name" value="LytTR"/>
    <property type="match status" value="1"/>
</dbReference>
<dbReference type="InterPro" id="IPR011006">
    <property type="entry name" value="CheY-like_superfamily"/>
</dbReference>
<reference evidence="5" key="1">
    <citation type="journal article" date="2014" name="Int. J. Syst. Evol. Microbiol.">
        <title>Complete genome sequence of Corynebacterium casei LMG S-19264T (=DSM 44701T), isolated from a smear-ripened cheese.</title>
        <authorList>
            <consortium name="US DOE Joint Genome Institute (JGI-PGF)"/>
            <person name="Walter F."/>
            <person name="Albersmeier A."/>
            <person name="Kalinowski J."/>
            <person name="Ruckert C."/>
        </authorList>
    </citation>
    <scope>NUCLEOTIDE SEQUENCE</scope>
    <source>
        <strain evidence="5">KCTC 42731</strain>
    </source>
</reference>
<dbReference type="Proteomes" id="UP000623842">
    <property type="component" value="Unassembled WGS sequence"/>
</dbReference>
<dbReference type="Gene3D" id="3.40.50.2300">
    <property type="match status" value="1"/>
</dbReference>